<organism evidence="2">
    <name type="scientific">Streptomyces sp. SID12501</name>
    <dbReference type="NCBI Taxonomy" id="2706042"/>
    <lineage>
        <taxon>Bacteria</taxon>
        <taxon>Bacillati</taxon>
        <taxon>Actinomycetota</taxon>
        <taxon>Actinomycetes</taxon>
        <taxon>Kitasatosporales</taxon>
        <taxon>Streptomycetaceae</taxon>
        <taxon>Streptomyces</taxon>
    </lineage>
</organism>
<feature type="compositionally biased region" description="Basic residues" evidence="1">
    <location>
        <begin position="40"/>
        <end position="55"/>
    </location>
</feature>
<accession>A0A6B3BUJ6</accession>
<evidence type="ECO:0000256" key="1">
    <source>
        <dbReference type="SAM" id="MobiDB-lite"/>
    </source>
</evidence>
<evidence type="ECO:0000313" key="2">
    <source>
        <dbReference type="EMBL" id="NEC87982.1"/>
    </source>
</evidence>
<proteinExistence type="predicted"/>
<dbReference type="RefSeq" id="WP_164316106.1">
    <property type="nucleotide sequence ID" value="NZ_JAAGLU010000015.1"/>
</dbReference>
<feature type="region of interest" description="Disordered" evidence="1">
    <location>
        <begin position="33"/>
        <end position="65"/>
    </location>
</feature>
<sequence>MTTWRITKGMPTAEETAALAAVLPTVLRRVAAAGRAAATKPKKTGAGRHRPHRDRHSCAGMWRGR</sequence>
<gene>
    <name evidence="2" type="ORF">G3I71_19580</name>
</gene>
<reference evidence="2" key="1">
    <citation type="submission" date="2020-01" db="EMBL/GenBank/DDBJ databases">
        <title>Insect and environment-associated Actinomycetes.</title>
        <authorList>
            <person name="Currrie C."/>
            <person name="Chevrette M."/>
            <person name="Carlson C."/>
            <person name="Stubbendieck R."/>
            <person name="Wendt-Pienkowski E."/>
        </authorList>
    </citation>
    <scope>NUCLEOTIDE SEQUENCE</scope>
    <source>
        <strain evidence="2">SID12501</strain>
    </source>
</reference>
<evidence type="ECO:0008006" key="3">
    <source>
        <dbReference type="Google" id="ProtNLM"/>
    </source>
</evidence>
<dbReference type="EMBL" id="JAAGLU010000015">
    <property type="protein sequence ID" value="NEC87982.1"/>
    <property type="molecule type" value="Genomic_DNA"/>
</dbReference>
<name>A0A6B3BUJ6_9ACTN</name>
<comment type="caution">
    <text evidence="2">The sequence shown here is derived from an EMBL/GenBank/DDBJ whole genome shotgun (WGS) entry which is preliminary data.</text>
</comment>
<dbReference type="AlphaFoldDB" id="A0A6B3BUJ6"/>
<protein>
    <recommendedName>
        <fullName evidence="3">Acyl-CoA carboxylase subunit epsilon</fullName>
    </recommendedName>
</protein>